<dbReference type="Gene3D" id="2.60.120.260">
    <property type="entry name" value="Galactose-binding domain-like"/>
    <property type="match status" value="1"/>
</dbReference>
<comment type="caution">
    <text evidence="2">The sequence shown here is derived from an EMBL/GenBank/DDBJ whole genome shotgun (WGS) entry which is preliminary data.</text>
</comment>
<dbReference type="InterPro" id="IPR008979">
    <property type="entry name" value="Galactose-bd-like_sf"/>
</dbReference>
<proteinExistence type="predicted"/>
<organism evidence="2 3">
    <name type="scientific">Actinomadura soli</name>
    <dbReference type="NCBI Taxonomy" id="2508997"/>
    <lineage>
        <taxon>Bacteria</taxon>
        <taxon>Bacillati</taxon>
        <taxon>Actinomycetota</taxon>
        <taxon>Actinomycetes</taxon>
        <taxon>Streptosporangiales</taxon>
        <taxon>Thermomonosporaceae</taxon>
        <taxon>Actinomadura</taxon>
    </lineage>
</organism>
<dbReference type="OrthoDB" id="1095434at2"/>
<dbReference type="SUPFAM" id="SSF49785">
    <property type="entry name" value="Galactose-binding domain-like"/>
    <property type="match status" value="1"/>
</dbReference>
<name>A0A5C4JIG1_9ACTN</name>
<evidence type="ECO:0000259" key="1">
    <source>
        <dbReference type="PROSITE" id="PS50022"/>
    </source>
</evidence>
<accession>A0A5C4JIG1</accession>
<dbReference type="EMBL" id="VCKW01000010">
    <property type="protein sequence ID" value="TMR06740.1"/>
    <property type="molecule type" value="Genomic_DNA"/>
</dbReference>
<keyword evidence="3" id="KW-1185">Reference proteome</keyword>
<protein>
    <submittedName>
        <fullName evidence="2">Discoidin domain-containing protein</fullName>
    </submittedName>
</protein>
<dbReference type="InterPro" id="IPR000421">
    <property type="entry name" value="FA58C"/>
</dbReference>
<evidence type="ECO:0000313" key="2">
    <source>
        <dbReference type="EMBL" id="TMR06740.1"/>
    </source>
</evidence>
<sequence length="564" mass="59372">MNVAKNFIGRAGSVPTMATVVTLMAGTLLAGLLTSGAFSRPEPAFAAPAERSTDLVVVQANLQDAMRPADAADTADLDHFANRVIKSVPKAPDVLLLTDILGPGAEHLARRLSRSTGDGYRVAVSPGRTPFLGDGGVRASAILINSGTVSVRGAAGFVRVQGEDQAQLTVAGRGSSQETHLLSGRVGAVGAPVAQAAATEFDTALRKRAGDTEMAVLGADFSSIRCAQAQKFGCALAPFWSYLTQTNAYDEAAFVGDSRVSTRQYTSFLFARGRVAEAAMDVEYDTAVPDLATCKAAYDRGDSRKAGAACGNYYADQPFTWARLKPDTDVRQTVFPARITLDQCEPGTGRVSAVAARSVNTSAKETTTAVRAEAQAPLRVDGTARNLTVPAGEARDLYLPVTAPVTTPPGDYRVTVFFGEQSVQVPVTVPGECHYAPAFATSWHLGNEPEKAVDGNPGTIWHTEWSPPVTLPQSITVHLDGVRKIGSLQYLPRQDGSPNGDILDYTIEVSTDGITFTEVAKGTWAASKAAKTVTFDPVDAELVRLTSSRSGGGAYASAAEITVR</sequence>
<feature type="domain" description="F5/8 type C" evidence="1">
    <location>
        <begin position="413"/>
        <end position="564"/>
    </location>
</feature>
<dbReference type="Pfam" id="PF00754">
    <property type="entry name" value="F5_F8_type_C"/>
    <property type="match status" value="1"/>
</dbReference>
<gene>
    <name evidence="2" type="ORF">ETD83_03485</name>
</gene>
<reference evidence="2 3" key="1">
    <citation type="submission" date="2019-05" db="EMBL/GenBank/DDBJ databases">
        <title>Draft genome sequence of Actinomadura sp. 14C53.</title>
        <authorList>
            <person name="Saricaoglu S."/>
            <person name="Isik K."/>
        </authorList>
    </citation>
    <scope>NUCLEOTIDE SEQUENCE [LARGE SCALE GENOMIC DNA]</scope>
    <source>
        <strain evidence="2 3">14C53</strain>
    </source>
</reference>
<dbReference type="Proteomes" id="UP000309174">
    <property type="component" value="Unassembled WGS sequence"/>
</dbReference>
<evidence type="ECO:0000313" key="3">
    <source>
        <dbReference type="Proteomes" id="UP000309174"/>
    </source>
</evidence>
<dbReference type="PROSITE" id="PS50022">
    <property type="entry name" value="FA58C_3"/>
    <property type="match status" value="1"/>
</dbReference>
<dbReference type="RefSeq" id="WP_138643572.1">
    <property type="nucleotide sequence ID" value="NZ_VCKW01000010.1"/>
</dbReference>
<dbReference type="AlphaFoldDB" id="A0A5C4JIG1"/>